<dbReference type="STRING" id="180163.SAMN02745174_01106"/>
<gene>
    <name evidence="5" type="ORF">SAMN02745174_01106</name>
</gene>
<evidence type="ECO:0000313" key="6">
    <source>
        <dbReference type="Proteomes" id="UP000191153"/>
    </source>
</evidence>
<feature type="domain" description="HTH lacI-type" evidence="4">
    <location>
        <begin position="6"/>
        <end position="60"/>
    </location>
</feature>
<dbReference type="Pfam" id="PF00356">
    <property type="entry name" value="LacI"/>
    <property type="match status" value="1"/>
</dbReference>
<dbReference type="InterPro" id="IPR028082">
    <property type="entry name" value="Peripla_BP_I"/>
</dbReference>
<dbReference type="PROSITE" id="PS50932">
    <property type="entry name" value="HTH_LACI_2"/>
    <property type="match status" value="1"/>
</dbReference>
<keyword evidence="6" id="KW-1185">Reference proteome</keyword>
<dbReference type="PROSITE" id="PS00356">
    <property type="entry name" value="HTH_LACI_1"/>
    <property type="match status" value="1"/>
</dbReference>
<dbReference type="GO" id="GO:0000976">
    <property type="term" value="F:transcription cis-regulatory region binding"/>
    <property type="evidence" value="ECO:0007669"/>
    <property type="project" value="TreeGrafter"/>
</dbReference>
<dbReference type="Gene3D" id="1.10.260.40">
    <property type="entry name" value="lambda repressor-like DNA-binding domains"/>
    <property type="match status" value="1"/>
</dbReference>
<dbReference type="SUPFAM" id="SSF47413">
    <property type="entry name" value="lambda repressor-like DNA-binding domains"/>
    <property type="match status" value="1"/>
</dbReference>
<evidence type="ECO:0000256" key="2">
    <source>
        <dbReference type="ARBA" id="ARBA00023125"/>
    </source>
</evidence>
<evidence type="ECO:0000256" key="3">
    <source>
        <dbReference type="ARBA" id="ARBA00023163"/>
    </source>
</evidence>
<evidence type="ECO:0000259" key="4">
    <source>
        <dbReference type="PROSITE" id="PS50932"/>
    </source>
</evidence>
<dbReference type="AlphaFoldDB" id="A0A1T4M9S5"/>
<dbReference type="SUPFAM" id="SSF53822">
    <property type="entry name" value="Periplasmic binding protein-like I"/>
    <property type="match status" value="1"/>
</dbReference>
<reference evidence="5 6" key="1">
    <citation type="submission" date="2017-02" db="EMBL/GenBank/DDBJ databases">
        <authorList>
            <person name="Peterson S.W."/>
        </authorList>
    </citation>
    <scope>NUCLEOTIDE SEQUENCE [LARGE SCALE GENOMIC DNA]</scope>
    <source>
        <strain evidence="5 6">ATCC 700028</strain>
    </source>
</reference>
<dbReference type="OrthoDB" id="92738at2"/>
<dbReference type="PANTHER" id="PTHR30146:SF109">
    <property type="entry name" value="HTH-TYPE TRANSCRIPTIONAL REGULATOR GALS"/>
    <property type="match status" value="1"/>
</dbReference>
<dbReference type="PANTHER" id="PTHR30146">
    <property type="entry name" value="LACI-RELATED TRANSCRIPTIONAL REPRESSOR"/>
    <property type="match status" value="1"/>
</dbReference>
<dbReference type="EMBL" id="FUWX01000008">
    <property type="protein sequence ID" value="SJZ63464.1"/>
    <property type="molecule type" value="Genomic_DNA"/>
</dbReference>
<sequence length="320" mass="36509">MNNKKITMNEIAKLVGVSQATVSRAINAPEKVKPYLREKIYSYIEKYNFLPNENAKSMRGVKSKILGLILFDLSNQFYLETIKYAEKVARKIGYTLILMNSEKDSKLELENIKILLSRNVEGILIAPVDNNNLKFLKETTSVPFVIINNFINNYPCVYTSTVKGGEIACDFLIKNNHKKIAYIGNLSNQTTEKFQGILKSFKKNNLSLNFLEKINFDTSKMDKIQLENYFSKNTFSSTGIIASNDEVAYLFLQSLEKIDKDFLKTMTLVGFDNTIISSLLNFSSIEQPIEELIEKSIEILFSKKNTSLSVELIPKLIIRN</sequence>
<dbReference type="Gene3D" id="3.40.50.2300">
    <property type="match status" value="2"/>
</dbReference>
<keyword evidence="3" id="KW-0804">Transcription</keyword>
<dbReference type="Pfam" id="PF00532">
    <property type="entry name" value="Peripla_BP_1"/>
    <property type="match status" value="1"/>
</dbReference>
<evidence type="ECO:0000313" key="5">
    <source>
        <dbReference type="EMBL" id="SJZ63464.1"/>
    </source>
</evidence>
<protein>
    <submittedName>
        <fullName evidence="5">Transcriptional regulator, LacI family</fullName>
    </submittedName>
</protein>
<dbReference type="InterPro" id="IPR000843">
    <property type="entry name" value="HTH_LacI"/>
</dbReference>
<keyword evidence="2" id="KW-0238">DNA-binding</keyword>
<accession>A0A1T4M9S5</accession>
<dbReference type="GO" id="GO:0003700">
    <property type="term" value="F:DNA-binding transcription factor activity"/>
    <property type="evidence" value="ECO:0007669"/>
    <property type="project" value="TreeGrafter"/>
</dbReference>
<organism evidence="5 6">
    <name type="scientific">Cetobacterium ceti</name>
    <dbReference type="NCBI Taxonomy" id="180163"/>
    <lineage>
        <taxon>Bacteria</taxon>
        <taxon>Fusobacteriati</taxon>
        <taxon>Fusobacteriota</taxon>
        <taxon>Fusobacteriia</taxon>
        <taxon>Fusobacteriales</taxon>
        <taxon>Fusobacteriaceae</taxon>
        <taxon>Cetobacterium</taxon>
    </lineage>
</organism>
<dbReference type="Proteomes" id="UP000191153">
    <property type="component" value="Unassembled WGS sequence"/>
</dbReference>
<keyword evidence="1" id="KW-0805">Transcription regulation</keyword>
<dbReference type="CDD" id="cd01392">
    <property type="entry name" value="HTH_LacI"/>
    <property type="match status" value="1"/>
</dbReference>
<dbReference type="InterPro" id="IPR010982">
    <property type="entry name" value="Lambda_DNA-bd_dom_sf"/>
</dbReference>
<proteinExistence type="predicted"/>
<dbReference type="SMART" id="SM00354">
    <property type="entry name" value="HTH_LACI"/>
    <property type="match status" value="1"/>
</dbReference>
<dbReference type="InterPro" id="IPR001761">
    <property type="entry name" value="Peripla_BP/Lac1_sug-bd_dom"/>
</dbReference>
<name>A0A1T4M9S5_9FUSO</name>
<dbReference type="RefSeq" id="WP_078693607.1">
    <property type="nucleotide sequence ID" value="NZ_FUWX01000008.1"/>
</dbReference>
<evidence type="ECO:0000256" key="1">
    <source>
        <dbReference type="ARBA" id="ARBA00023015"/>
    </source>
</evidence>